<dbReference type="EMBL" id="JAEPBG010000006">
    <property type="protein sequence ID" value="MBK4736155.1"/>
    <property type="molecule type" value="Genomic_DNA"/>
</dbReference>
<evidence type="ECO:0000313" key="1">
    <source>
        <dbReference type="EMBL" id="MBK4736155.1"/>
    </source>
</evidence>
<dbReference type="RefSeq" id="WP_200593315.1">
    <property type="nucleotide sequence ID" value="NZ_JAEPBG010000006.1"/>
</dbReference>
<comment type="caution">
    <text evidence="1">The sequence shown here is derived from an EMBL/GenBank/DDBJ whole genome shotgun (WGS) entry which is preliminary data.</text>
</comment>
<dbReference type="Proteomes" id="UP000622890">
    <property type="component" value="Unassembled WGS sequence"/>
</dbReference>
<dbReference type="AlphaFoldDB" id="A0A934ST75"/>
<proteinExistence type="predicted"/>
<accession>A0A934ST75</accession>
<organism evidence="1 2">
    <name type="scientific">Noviherbaspirillum pedocola</name>
    <dbReference type="NCBI Taxonomy" id="2801341"/>
    <lineage>
        <taxon>Bacteria</taxon>
        <taxon>Pseudomonadati</taxon>
        <taxon>Pseudomonadota</taxon>
        <taxon>Betaproteobacteria</taxon>
        <taxon>Burkholderiales</taxon>
        <taxon>Oxalobacteraceae</taxon>
        <taxon>Noviherbaspirillum</taxon>
    </lineage>
</organism>
<sequence length="120" mass="13042">MTTALPPTLYTAFGVFQGGPDWTVEVAVPNFPSEDDAQAYAQAFRIRLVDGKLYRDDGKGVDVFDESWRDVLDSDIKVSRSTAGGGQPQQVSLPVAQWAAQPGFSGDLTPVAWHTEVDKL</sequence>
<gene>
    <name evidence="1" type="ORF">JJB74_16150</name>
</gene>
<reference evidence="1" key="1">
    <citation type="submission" date="2021-01" db="EMBL/GenBank/DDBJ databases">
        <title>Genome sequence of strain Noviherbaspirillum sp. DKR-6.</title>
        <authorList>
            <person name="Chaudhary D.K."/>
        </authorList>
    </citation>
    <scope>NUCLEOTIDE SEQUENCE</scope>
    <source>
        <strain evidence="1">DKR-6</strain>
    </source>
</reference>
<name>A0A934ST75_9BURK</name>
<evidence type="ECO:0000313" key="2">
    <source>
        <dbReference type="Proteomes" id="UP000622890"/>
    </source>
</evidence>
<keyword evidence="2" id="KW-1185">Reference proteome</keyword>
<protein>
    <submittedName>
        <fullName evidence="1">Uncharacterized protein</fullName>
    </submittedName>
</protein>